<dbReference type="EMBL" id="BLPG01000001">
    <property type="protein sequence ID" value="GFJ92669.1"/>
    <property type="molecule type" value="Genomic_DNA"/>
</dbReference>
<sequence length="174" mass="17574">MHPTFAAPVVAHPETSSRPPLRRCGGTACPPGTCNHDGDLRRTPAGPGPGTAPPAVHQVLGSSGQPLDDDTRAALEPRLGHDFSQVRVHADGAAAASAAAVGARAYTVGDHLAFAAGAYSPGTSDGRKLIAHELTHVVQQSGTAAAPAASLEVGAVDDPAEQEADRIAEEVMEG</sequence>
<evidence type="ECO:0000313" key="3">
    <source>
        <dbReference type="EMBL" id="GFJ92669.1"/>
    </source>
</evidence>
<accession>A0A6V8LDK7</accession>
<dbReference type="Proteomes" id="UP000482960">
    <property type="component" value="Unassembled WGS sequence"/>
</dbReference>
<feature type="region of interest" description="Disordered" evidence="1">
    <location>
        <begin position="1"/>
        <end position="53"/>
    </location>
</feature>
<dbReference type="RefSeq" id="WP_173079494.1">
    <property type="nucleotide sequence ID" value="NZ_BAABJB010000011.1"/>
</dbReference>
<dbReference type="AlphaFoldDB" id="A0A6V8LDK7"/>
<evidence type="ECO:0000259" key="2">
    <source>
        <dbReference type="Pfam" id="PF13699"/>
    </source>
</evidence>
<dbReference type="InterPro" id="IPR025295">
    <property type="entry name" value="eCIS_core_dom"/>
</dbReference>
<evidence type="ECO:0000313" key="4">
    <source>
        <dbReference type="Proteomes" id="UP000482960"/>
    </source>
</evidence>
<comment type="caution">
    <text evidence="3">The sequence shown here is derived from an EMBL/GenBank/DDBJ whole genome shotgun (WGS) entry which is preliminary data.</text>
</comment>
<protein>
    <recommendedName>
        <fullName evidence="2">eCIS core domain-containing protein</fullName>
    </recommendedName>
</protein>
<feature type="domain" description="eCIS core" evidence="2">
    <location>
        <begin position="66"/>
        <end position="143"/>
    </location>
</feature>
<organism evidence="3 4">
    <name type="scientific">Phytohabitans rumicis</name>
    <dbReference type="NCBI Taxonomy" id="1076125"/>
    <lineage>
        <taxon>Bacteria</taxon>
        <taxon>Bacillati</taxon>
        <taxon>Actinomycetota</taxon>
        <taxon>Actinomycetes</taxon>
        <taxon>Micromonosporales</taxon>
        <taxon>Micromonosporaceae</taxon>
    </lineage>
</organism>
<reference evidence="3 4" key="1">
    <citation type="submission" date="2020-03" db="EMBL/GenBank/DDBJ databases">
        <title>Whole genome shotgun sequence of Phytohabitans rumicis NBRC 108638.</title>
        <authorList>
            <person name="Komaki H."/>
            <person name="Tamura T."/>
        </authorList>
    </citation>
    <scope>NUCLEOTIDE SEQUENCE [LARGE SCALE GENOMIC DNA]</scope>
    <source>
        <strain evidence="3 4">NBRC 108638</strain>
    </source>
</reference>
<reference evidence="3 4" key="2">
    <citation type="submission" date="2020-03" db="EMBL/GenBank/DDBJ databases">
        <authorList>
            <person name="Ichikawa N."/>
            <person name="Kimura A."/>
            <person name="Kitahashi Y."/>
            <person name="Uohara A."/>
        </authorList>
    </citation>
    <scope>NUCLEOTIDE SEQUENCE [LARGE SCALE GENOMIC DNA]</scope>
    <source>
        <strain evidence="3 4">NBRC 108638</strain>
    </source>
</reference>
<gene>
    <name evidence="3" type="ORF">Prum_063110</name>
</gene>
<keyword evidence="4" id="KW-1185">Reference proteome</keyword>
<dbReference type="Pfam" id="PF13699">
    <property type="entry name" value="eCIS_core"/>
    <property type="match status" value="1"/>
</dbReference>
<name>A0A6V8LDK7_9ACTN</name>
<proteinExistence type="predicted"/>
<evidence type="ECO:0000256" key="1">
    <source>
        <dbReference type="SAM" id="MobiDB-lite"/>
    </source>
</evidence>